<evidence type="ECO:0000313" key="2">
    <source>
        <dbReference type="EMBL" id="OGZ17322.1"/>
    </source>
</evidence>
<accession>A0A1G2DV95</accession>
<keyword evidence="1" id="KW-1133">Transmembrane helix</keyword>
<evidence type="ECO:0000256" key="1">
    <source>
        <dbReference type="SAM" id="Phobius"/>
    </source>
</evidence>
<dbReference type="Proteomes" id="UP000176752">
    <property type="component" value="Unassembled WGS sequence"/>
</dbReference>
<keyword evidence="1" id="KW-0472">Membrane</keyword>
<reference evidence="2 3" key="1">
    <citation type="journal article" date="2016" name="Nat. Commun.">
        <title>Thousands of microbial genomes shed light on interconnected biogeochemical processes in an aquifer system.</title>
        <authorList>
            <person name="Anantharaman K."/>
            <person name="Brown C.T."/>
            <person name="Hug L.A."/>
            <person name="Sharon I."/>
            <person name="Castelle C.J."/>
            <person name="Probst A.J."/>
            <person name="Thomas B.C."/>
            <person name="Singh A."/>
            <person name="Wilkins M.J."/>
            <person name="Karaoz U."/>
            <person name="Brodie E.L."/>
            <person name="Williams K.H."/>
            <person name="Hubbard S.S."/>
            <person name="Banfield J.F."/>
        </authorList>
    </citation>
    <scope>NUCLEOTIDE SEQUENCE [LARGE SCALE GENOMIC DNA]</scope>
</reference>
<dbReference type="EMBL" id="MHLV01000033">
    <property type="protein sequence ID" value="OGZ17322.1"/>
    <property type="molecule type" value="Genomic_DNA"/>
</dbReference>
<evidence type="ECO:0000313" key="3">
    <source>
        <dbReference type="Proteomes" id="UP000176752"/>
    </source>
</evidence>
<comment type="caution">
    <text evidence="2">The sequence shown here is derived from an EMBL/GenBank/DDBJ whole genome shotgun (WGS) entry which is preliminary data.</text>
</comment>
<sequence length="83" mass="9561">MKKKIYILAFTTLGILVQFLLHAGIEIWYINLLLGDFGKYGLGLSWNQLYIIHHTDTVILLAAGILSGFLAGKFFWRKIYEKK</sequence>
<name>A0A1G2DV95_9BACT</name>
<dbReference type="STRING" id="1801660.A2Z78_00725"/>
<feature type="transmembrane region" description="Helical" evidence="1">
    <location>
        <begin position="50"/>
        <end position="76"/>
    </location>
</feature>
<feature type="transmembrane region" description="Helical" evidence="1">
    <location>
        <begin position="7"/>
        <end position="30"/>
    </location>
</feature>
<gene>
    <name evidence="2" type="ORF">A2Z78_00725</name>
</gene>
<dbReference type="AlphaFoldDB" id="A0A1G2DV95"/>
<proteinExistence type="predicted"/>
<protein>
    <submittedName>
        <fullName evidence="2">Uncharacterized protein</fullName>
    </submittedName>
</protein>
<organism evidence="2 3">
    <name type="scientific">Candidatus Nealsonbacteria bacterium RBG_13_36_15</name>
    <dbReference type="NCBI Taxonomy" id="1801660"/>
    <lineage>
        <taxon>Bacteria</taxon>
        <taxon>Candidatus Nealsoniibacteriota</taxon>
    </lineage>
</organism>
<keyword evidence="1" id="KW-0812">Transmembrane</keyword>